<dbReference type="EMBL" id="JAHLDV010000002">
    <property type="protein sequence ID" value="MBU3158467.1"/>
    <property type="molecule type" value="Genomic_DNA"/>
</dbReference>
<dbReference type="RefSeq" id="WP_216145504.1">
    <property type="nucleotide sequence ID" value="NZ_JAHLDV010000002.1"/>
</dbReference>
<dbReference type="SMART" id="SM00219">
    <property type="entry name" value="TyrKc"/>
    <property type="match status" value="1"/>
</dbReference>
<accession>A0ABS6BNU2</accession>
<evidence type="ECO:0000256" key="1">
    <source>
        <dbReference type="ARBA" id="ARBA00022741"/>
    </source>
</evidence>
<protein>
    <submittedName>
        <fullName evidence="5">Protein kinase family protein</fullName>
    </submittedName>
</protein>
<dbReference type="Proteomes" id="UP000776252">
    <property type="component" value="Unassembled WGS sequence"/>
</dbReference>
<dbReference type="InterPro" id="IPR000719">
    <property type="entry name" value="Prot_kinase_dom"/>
</dbReference>
<keyword evidence="6" id="KW-1185">Reference proteome</keyword>
<dbReference type="Pfam" id="PF00069">
    <property type="entry name" value="Pkinase"/>
    <property type="match status" value="1"/>
</dbReference>
<dbReference type="PROSITE" id="PS50011">
    <property type="entry name" value="PROTEIN_KINASE_DOM"/>
    <property type="match status" value="1"/>
</dbReference>
<sequence>MWPFNRKIYFGKQVGEYIIEKPIGEGRYGVCFLAKTDTYHKVVIKKFKNRIFKRKIDSNVYEAVILSKLSDNGIPELLGVINQKGCYAFVLEFKNGFTVEDLLFKYKYKFTNKEFFNIGVKLIKLIKYIHENGVVHRDIRIPNVMIDKGEVYLIDFGLARWADNNKYPYDLDFSYLGEFLLYLLYSSFETKEKHKKLPWYKELNLTDKQNLFLKKLLGLEQVYENVEDIKIDFIKVFGV</sequence>
<dbReference type="GO" id="GO:0016301">
    <property type="term" value="F:kinase activity"/>
    <property type="evidence" value="ECO:0007669"/>
    <property type="project" value="UniProtKB-KW"/>
</dbReference>
<evidence type="ECO:0000313" key="5">
    <source>
        <dbReference type="EMBL" id="MBU3158467.1"/>
    </source>
</evidence>
<evidence type="ECO:0000256" key="3">
    <source>
        <dbReference type="PROSITE-ProRule" id="PRU10141"/>
    </source>
</evidence>
<gene>
    <name evidence="5" type="ORF">KPL37_01610</name>
</gene>
<feature type="domain" description="Protein kinase" evidence="4">
    <location>
        <begin position="17"/>
        <end position="239"/>
    </location>
</feature>
<reference evidence="5 6" key="1">
    <citation type="submission" date="2021-06" db="EMBL/GenBank/DDBJ databases">
        <title>Clostridia strains as spoilage organisms.</title>
        <authorList>
            <person name="Wambui J."/>
            <person name="Stephan R."/>
            <person name="Stevens M.J.A."/>
        </authorList>
    </citation>
    <scope>NUCLEOTIDE SEQUENCE [LARGE SCALE GENOMIC DNA]</scope>
    <source>
        <strain evidence="5 6">DSM 14204</strain>
    </source>
</reference>
<keyword evidence="2 3" id="KW-0067">ATP-binding</keyword>
<organism evidence="5 6">
    <name type="scientific">Clostridium frigoris</name>
    <dbReference type="NCBI Taxonomy" id="205327"/>
    <lineage>
        <taxon>Bacteria</taxon>
        <taxon>Bacillati</taxon>
        <taxon>Bacillota</taxon>
        <taxon>Clostridia</taxon>
        <taxon>Eubacteriales</taxon>
        <taxon>Clostridiaceae</taxon>
        <taxon>Clostridium</taxon>
    </lineage>
</organism>
<proteinExistence type="predicted"/>
<dbReference type="PROSITE" id="PS00107">
    <property type="entry name" value="PROTEIN_KINASE_ATP"/>
    <property type="match status" value="1"/>
</dbReference>
<name>A0ABS6BNU2_9CLOT</name>
<keyword evidence="5" id="KW-0808">Transferase</keyword>
<comment type="caution">
    <text evidence="5">The sequence shown here is derived from an EMBL/GenBank/DDBJ whole genome shotgun (WGS) entry which is preliminary data.</text>
</comment>
<dbReference type="PANTHER" id="PTHR24346:SF81">
    <property type="entry name" value="SERINE_THREONINE-PROTEIN KINASE FNKB-RELATED"/>
    <property type="match status" value="1"/>
</dbReference>
<dbReference type="PANTHER" id="PTHR24346">
    <property type="entry name" value="MAP/MICROTUBULE AFFINITY-REGULATING KINASE"/>
    <property type="match status" value="1"/>
</dbReference>
<evidence type="ECO:0000256" key="2">
    <source>
        <dbReference type="ARBA" id="ARBA00022840"/>
    </source>
</evidence>
<keyword evidence="5" id="KW-0418">Kinase</keyword>
<evidence type="ECO:0000259" key="4">
    <source>
        <dbReference type="PROSITE" id="PS50011"/>
    </source>
</evidence>
<dbReference type="InterPro" id="IPR020635">
    <property type="entry name" value="Tyr_kinase_cat_dom"/>
</dbReference>
<dbReference type="InterPro" id="IPR017441">
    <property type="entry name" value="Protein_kinase_ATP_BS"/>
</dbReference>
<evidence type="ECO:0000313" key="6">
    <source>
        <dbReference type="Proteomes" id="UP000776252"/>
    </source>
</evidence>
<feature type="binding site" evidence="3">
    <location>
        <position position="53"/>
    </location>
    <ligand>
        <name>ATP</name>
        <dbReference type="ChEBI" id="CHEBI:30616"/>
    </ligand>
</feature>
<dbReference type="CDD" id="cd00180">
    <property type="entry name" value="PKc"/>
    <property type="match status" value="1"/>
</dbReference>
<keyword evidence="1 3" id="KW-0547">Nucleotide-binding</keyword>